<keyword evidence="4" id="KW-0012">Acyltransferase</keyword>
<dbReference type="Proteomes" id="UP000031368">
    <property type="component" value="Plasmid pRgalR602c"/>
</dbReference>
<dbReference type="KEGG" id="rga:RGR602_PC01323"/>
<evidence type="ECO:0000256" key="1">
    <source>
        <dbReference type="SAM" id="Phobius"/>
    </source>
</evidence>
<feature type="transmembrane region" description="Helical" evidence="1">
    <location>
        <begin position="220"/>
        <end position="237"/>
    </location>
</feature>
<dbReference type="GO" id="GO:0009103">
    <property type="term" value="P:lipopolysaccharide biosynthetic process"/>
    <property type="evidence" value="ECO:0007669"/>
    <property type="project" value="TreeGrafter"/>
</dbReference>
<evidence type="ECO:0000313" key="5">
    <source>
        <dbReference type="Proteomes" id="UP000031368"/>
    </source>
</evidence>
<feature type="transmembrane region" description="Helical" evidence="1">
    <location>
        <begin position="272"/>
        <end position="290"/>
    </location>
</feature>
<dbReference type="AlphaFoldDB" id="A0A0B4XF19"/>
<dbReference type="InterPro" id="IPR043968">
    <property type="entry name" value="SGNH"/>
</dbReference>
<keyword evidence="4" id="KW-0614">Plasmid</keyword>
<keyword evidence="1" id="KW-1133">Transmembrane helix</keyword>
<reference evidence="4 5" key="1">
    <citation type="submission" date="2013-11" db="EMBL/GenBank/DDBJ databases">
        <title>Complete genome sequence of Rhizobium gallicum bv. gallicum R602.</title>
        <authorList>
            <person name="Bustos P."/>
            <person name="Santamaria R.I."/>
            <person name="Lozano L."/>
            <person name="Acosta J.L."/>
            <person name="Ormeno-Orrillo E."/>
            <person name="Rogel M.A."/>
            <person name="Romero D."/>
            <person name="Cevallos M.A."/>
            <person name="Martinez-Romero E."/>
            <person name="Gonzalez V."/>
        </authorList>
    </citation>
    <scope>NUCLEOTIDE SEQUENCE [LARGE SCALE GENOMIC DNA]</scope>
    <source>
        <strain evidence="4 5">R602</strain>
        <plasmid evidence="4 5">pRgalR602c</plasmid>
    </source>
</reference>
<keyword evidence="5" id="KW-1185">Reference proteome</keyword>
<dbReference type="InterPro" id="IPR002656">
    <property type="entry name" value="Acyl_transf_3_dom"/>
</dbReference>
<sequence length="634" mass="69990">MKYRPEIDGLRTIAVLPVLFFHAGVAGFSGGFVGVDIFFVISGFLITRILNDDLKNDRFSILTFYERRFRRIIPALVFYILLTAIAAYMLFLPPFFEDFARSLVAVGTFTSNIYFWKFSGYFENSALLRPLLHTWSLAVEEQFYIFMPIAMWLLYKVNFRVRFAAFALALSLSLALSIYAIDVAPTANFFLLPTRSWELLIGSLLALWGGQSTLSYGTNNVVAIGAAILILFSVFAYTEATPFPGLAAVLPCAGAALIIYTGGPTRSVVGKILASAPFVFIGKISYSLYLAHWPITVFVRYVTLEEPNGLHAMGIIAASLLLAICSWRFVETPFRLQTVSWPRRALIGSALASMSIVSLFGYAGITAHGFPQRFPGYEAKVEARKLDVSAVVASADTTVQAGQTWRNGICFFEDDDGFKKWRPEDCALTTNMGDVALLWGDSYAAHYAPGIIANAASIHGRVYEYTFAGCPPVLAYYSYARPNCQAFNQKALEIIRSLGVKTVVLSGRWVDLQRRGLDMLEGTVRQLQAEGVRVIVIGQSPMFVTNVDVIAFKKAAAGQQAASWSTVIDHDFNQRLRTAAGGADFVDPIAMDCAAGECPYIDDGRMLYFDSGHLSNFGSARVVERYFPLVTRVN</sequence>
<evidence type="ECO:0000259" key="2">
    <source>
        <dbReference type="Pfam" id="PF01757"/>
    </source>
</evidence>
<keyword evidence="1" id="KW-0472">Membrane</keyword>
<dbReference type="PANTHER" id="PTHR23028:SF53">
    <property type="entry name" value="ACYL_TRANSF_3 DOMAIN-CONTAINING PROTEIN"/>
    <property type="match status" value="1"/>
</dbReference>
<feature type="transmembrane region" description="Helical" evidence="1">
    <location>
        <begin position="161"/>
        <end position="181"/>
    </location>
</feature>
<accession>A0A0B4XF19</accession>
<dbReference type="RefSeq" id="WP_040115589.1">
    <property type="nucleotide sequence ID" value="NZ_CP006880.1"/>
</dbReference>
<evidence type="ECO:0000313" key="4">
    <source>
        <dbReference type="EMBL" id="AJD45350.1"/>
    </source>
</evidence>
<feature type="transmembrane region" description="Helical" evidence="1">
    <location>
        <begin position="345"/>
        <end position="365"/>
    </location>
</feature>
<feature type="transmembrane region" description="Helical" evidence="1">
    <location>
        <begin position="310"/>
        <end position="330"/>
    </location>
</feature>
<dbReference type="GO" id="GO:0016020">
    <property type="term" value="C:membrane"/>
    <property type="evidence" value="ECO:0007669"/>
    <property type="project" value="TreeGrafter"/>
</dbReference>
<keyword evidence="4" id="KW-0808">Transferase</keyword>
<feature type="transmembrane region" description="Helical" evidence="1">
    <location>
        <begin position="72"/>
        <end position="91"/>
    </location>
</feature>
<feature type="transmembrane region" description="Helical" evidence="1">
    <location>
        <begin position="243"/>
        <end position="260"/>
    </location>
</feature>
<feature type="transmembrane region" description="Helical" evidence="1">
    <location>
        <begin position="187"/>
        <end position="208"/>
    </location>
</feature>
<feature type="domain" description="Acyltransferase 3" evidence="2">
    <location>
        <begin position="5"/>
        <end position="326"/>
    </location>
</feature>
<feature type="transmembrane region" description="Helical" evidence="1">
    <location>
        <begin position="20"/>
        <end position="51"/>
    </location>
</feature>
<evidence type="ECO:0000259" key="3">
    <source>
        <dbReference type="Pfam" id="PF19040"/>
    </source>
</evidence>
<dbReference type="EMBL" id="CP006880">
    <property type="protein sequence ID" value="AJD45350.1"/>
    <property type="molecule type" value="Genomic_DNA"/>
</dbReference>
<dbReference type="InterPro" id="IPR050879">
    <property type="entry name" value="Acyltransferase_3"/>
</dbReference>
<dbReference type="GO" id="GO:0016747">
    <property type="term" value="F:acyltransferase activity, transferring groups other than amino-acyl groups"/>
    <property type="evidence" value="ECO:0007669"/>
    <property type="project" value="InterPro"/>
</dbReference>
<dbReference type="PANTHER" id="PTHR23028">
    <property type="entry name" value="ACETYLTRANSFERASE"/>
    <property type="match status" value="1"/>
</dbReference>
<geneLocation type="plasmid" evidence="4 5">
    <name>pRgalR602c</name>
</geneLocation>
<organism evidence="4 5">
    <name type="scientific">Rhizobium gallicum bv. gallicum R602sp</name>
    <dbReference type="NCBI Taxonomy" id="1041138"/>
    <lineage>
        <taxon>Bacteria</taxon>
        <taxon>Pseudomonadati</taxon>
        <taxon>Pseudomonadota</taxon>
        <taxon>Alphaproteobacteria</taxon>
        <taxon>Hyphomicrobiales</taxon>
        <taxon>Rhizobiaceae</taxon>
        <taxon>Rhizobium/Agrobacterium group</taxon>
        <taxon>Rhizobium</taxon>
    </lineage>
</organism>
<gene>
    <name evidence="4" type="ORF">RGR602_PC01323</name>
</gene>
<dbReference type="Pfam" id="PF01757">
    <property type="entry name" value="Acyl_transf_3"/>
    <property type="match status" value="1"/>
</dbReference>
<feature type="domain" description="SGNH" evidence="3">
    <location>
        <begin position="410"/>
        <end position="626"/>
    </location>
</feature>
<name>A0A0B4XF19_9HYPH</name>
<keyword evidence="1" id="KW-0812">Transmembrane</keyword>
<dbReference type="Pfam" id="PF19040">
    <property type="entry name" value="SGNH"/>
    <property type="match status" value="1"/>
</dbReference>
<dbReference type="HOGENOM" id="CLU_005679_10_4_5"/>
<proteinExistence type="predicted"/>
<protein>
    <submittedName>
        <fullName evidence="4">Acyltransferase 3 protein</fullName>
    </submittedName>
</protein>